<dbReference type="OrthoDB" id="5915577at2759"/>
<reference evidence="1 2" key="1">
    <citation type="journal article" date="2015" name="Genome Biol.">
        <title>Comparative genomics of Steinernema reveals deeply conserved gene regulatory networks.</title>
        <authorList>
            <person name="Dillman A.R."/>
            <person name="Macchietto M."/>
            <person name="Porter C.F."/>
            <person name="Rogers A."/>
            <person name="Williams B."/>
            <person name="Antoshechkin I."/>
            <person name="Lee M.M."/>
            <person name="Goodwin Z."/>
            <person name="Lu X."/>
            <person name="Lewis E.E."/>
            <person name="Goodrich-Blair H."/>
            <person name="Stock S.P."/>
            <person name="Adams B.J."/>
            <person name="Sternberg P.W."/>
            <person name="Mortazavi A."/>
        </authorList>
    </citation>
    <scope>NUCLEOTIDE SEQUENCE [LARGE SCALE GENOMIC DNA]</scope>
    <source>
        <strain evidence="1 2">ALL</strain>
    </source>
</reference>
<dbReference type="PANTHER" id="PTHR23020">
    <property type="entry name" value="UNCHARACTERIZED NUCLEAR HORMONE RECEPTOR-RELATED"/>
    <property type="match status" value="1"/>
</dbReference>
<dbReference type="Proteomes" id="UP000298663">
    <property type="component" value="Unassembled WGS sequence"/>
</dbReference>
<organism evidence="1 2">
    <name type="scientific">Steinernema carpocapsae</name>
    <name type="common">Entomopathogenic nematode</name>
    <dbReference type="NCBI Taxonomy" id="34508"/>
    <lineage>
        <taxon>Eukaryota</taxon>
        <taxon>Metazoa</taxon>
        <taxon>Ecdysozoa</taxon>
        <taxon>Nematoda</taxon>
        <taxon>Chromadorea</taxon>
        <taxon>Rhabditida</taxon>
        <taxon>Tylenchina</taxon>
        <taxon>Panagrolaimomorpha</taxon>
        <taxon>Strongyloidoidea</taxon>
        <taxon>Steinernematidae</taxon>
        <taxon>Steinernema</taxon>
    </lineage>
</organism>
<sequence length="198" mass="22579">MLRTVMATADLLSVISEKKFLTGDVNLEDHVSDLPFTVGWLLKSLYARDEKFNKLSKNAKIDNITAYDISQGKGYFSKVYRTFIKFESLDKPYEVMLKVPGTESLNEDPANMDGEEMISIDFVEDARNLECDFYNLYARQLDIPLVKMYNVKKMKGEGEPGALLMESMVEGGESYPFHFSCTKEMALNIAKHMGTMYK</sequence>
<dbReference type="EMBL" id="AZBU02000008">
    <property type="protein sequence ID" value="TKR67191.1"/>
    <property type="molecule type" value="Genomic_DNA"/>
</dbReference>
<proteinExistence type="predicted"/>
<comment type="caution">
    <text evidence="1">The sequence shown here is derived from an EMBL/GenBank/DDBJ whole genome shotgun (WGS) entry which is preliminary data.</text>
</comment>
<dbReference type="PANTHER" id="PTHR23020:SF41">
    <property type="entry name" value="AMINOGLYCOSIDE PHOSPHOTRANSFERASE DOMAIN-CONTAINING PROTEIN"/>
    <property type="match status" value="1"/>
</dbReference>
<dbReference type="AlphaFoldDB" id="A0A4U5MDI4"/>
<accession>A0A4U5MDI4</accession>
<dbReference type="InterPro" id="IPR052961">
    <property type="entry name" value="Oxido-Kinase-like_Enzymes"/>
</dbReference>
<keyword evidence="2" id="KW-1185">Reference proteome</keyword>
<evidence type="ECO:0000313" key="1">
    <source>
        <dbReference type="EMBL" id="TKR67191.1"/>
    </source>
</evidence>
<evidence type="ECO:0000313" key="2">
    <source>
        <dbReference type="Proteomes" id="UP000298663"/>
    </source>
</evidence>
<protein>
    <submittedName>
        <fullName evidence="1">Uncharacterized protein</fullName>
    </submittedName>
</protein>
<reference evidence="1 2" key="2">
    <citation type="journal article" date="2019" name="G3 (Bethesda)">
        <title>Hybrid Assembly of the Genome of the Entomopathogenic Nematode Steinernema carpocapsae Identifies the X-Chromosome.</title>
        <authorList>
            <person name="Serra L."/>
            <person name="Macchietto M."/>
            <person name="Macias-Munoz A."/>
            <person name="McGill C.J."/>
            <person name="Rodriguez I.M."/>
            <person name="Rodriguez B."/>
            <person name="Murad R."/>
            <person name="Mortazavi A."/>
        </authorList>
    </citation>
    <scope>NUCLEOTIDE SEQUENCE [LARGE SCALE GENOMIC DNA]</scope>
    <source>
        <strain evidence="1 2">ALL</strain>
    </source>
</reference>
<gene>
    <name evidence="1" type="ORF">L596_023377</name>
</gene>
<name>A0A4U5MDI4_STECR</name>